<evidence type="ECO:0000256" key="1">
    <source>
        <dbReference type="SAM" id="Phobius"/>
    </source>
</evidence>
<feature type="transmembrane region" description="Helical" evidence="1">
    <location>
        <begin position="6"/>
        <end position="25"/>
    </location>
</feature>
<evidence type="ECO:0000313" key="2">
    <source>
        <dbReference type="EMBL" id="QHT00013.1"/>
    </source>
</evidence>
<dbReference type="AlphaFoldDB" id="A0A6C0C6R0"/>
<accession>A0A6C0C6R0</accession>
<sequence>MNKLHVITIVFILYAVSFFIAPRYIRFPQIAIDDQFGLLIPWAGNNSDEPIVFNKNTFMKETCHIWNTYPNITRIQFYLGAPVGTYERDIQTKNIYSFLVVETIIFIILSILIFGTGSSTPLLVNFLVNLSLLMWIISVGFDILGTADYYALNGFVYQNTYDAYGKVFPSKWLTNASDKEMGVYFYDQFTLVKQVCDMRNYFYYNGDNWFMTFKNCTAKDNFLDSNKICSVILKLTSLGLLVFTNIVYRCTSYEQIEDQ</sequence>
<name>A0A6C0C6R0_9ZZZZ</name>
<keyword evidence="1" id="KW-1133">Transmembrane helix</keyword>
<organism evidence="2">
    <name type="scientific">viral metagenome</name>
    <dbReference type="NCBI Taxonomy" id="1070528"/>
    <lineage>
        <taxon>unclassified sequences</taxon>
        <taxon>metagenomes</taxon>
        <taxon>organismal metagenomes</taxon>
    </lineage>
</organism>
<dbReference type="EMBL" id="MN739352">
    <property type="protein sequence ID" value="QHT00013.1"/>
    <property type="molecule type" value="Genomic_DNA"/>
</dbReference>
<feature type="transmembrane region" description="Helical" evidence="1">
    <location>
        <begin position="95"/>
        <end position="116"/>
    </location>
</feature>
<feature type="transmembrane region" description="Helical" evidence="1">
    <location>
        <begin position="122"/>
        <end position="144"/>
    </location>
</feature>
<keyword evidence="1" id="KW-0812">Transmembrane</keyword>
<protein>
    <submittedName>
        <fullName evidence="2">Uncharacterized protein</fullName>
    </submittedName>
</protein>
<reference evidence="2" key="1">
    <citation type="journal article" date="2020" name="Nature">
        <title>Giant virus diversity and host interactions through global metagenomics.</title>
        <authorList>
            <person name="Schulz F."/>
            <person name="Roux S."/>
            <person name="Paez-Espino D."/>
            <person name="Jungbluth S."/>
            <person name="Walsh D.A."/>
            <person name="Denef V.J."/>
            <person name="McMahon K.D."/>
            <person name="Konstantinidis K.T."/>
            <person name="Eloe-Fadrosh E.A."/>
            <person name="Kyrpides N.C."/>
            <person name="Woyke T."/>
        </authorList>
    </citation>
    <scope>NUCLEOTIDE SEQUENCE</scope>
    <source>
        <strain evidence="2">GVMAG-M-3300020192-26</strain>
    </source>
</reference>
<proteinExistence type="predicted"/>
<keyword evidence="1" id="KW-0472">Membrane</keyword>